<dbReference type="CDD" id="cd20544">
    <property type="entry name" value="CYCLIN_AtCycD-like_rpt2"/>
    <property type="match status" value="1"/>
</dbReference>
<dbReference type="GO" id="GO:0051301">
    <property type="term" value="P:cell division"/>
    <property type="evidence" value="ECO:0007669"/>
    <property type="project" value="UniProtKB-KW"/>
</dbReference>
<proteinExistence type="inferred from homology"/>
<dbReference type="OrthoDB" id="5590282at2759"/>
<feature type="domain" description="Cyclin C-terminal" evidence="8">
    <location>
        <begin position="204"/>
        <end position="329"/>
    </location>
</feature>
<dbReference type="Proteomes" id="UP000239757">
    <property type="component" value="Unassembled WGS sequence"/>
</dbReference>
<evidence type="ECO:0000256" key="2">
    <source>
        <dbReference type="ARBA" id="ARBA00022618"/>
    </source>
</evidence>
<dbReference type="InterPro" id="IPR036915">
    <property type="entry name" value="Cyclin-like_sf"/>
</dbReference>
<evidence type="ECO:0000313" key="10">
    <source>
        <dbReference type="Proteomes" id="UP000239757"/>
    </source>
</evidence>
<feature type="compositionally biased region" description="Low complexity" evidence="6">
    <location>
        <begin position="341"/>
        <end position="351"/>
    </location>
</feature>
<keyword evidence="4" id="KW-0131">Cell cycle</keyword>
<dbReference type="CDD" id="cd20543">
    <property type="entry name" value="CYCLIN_AtCycD-like_rpt1"/>
    <property type="match status" value="1"/>
</dbReference>
<evidence type="ECO:0000313" key="9">
    <source>
        <dbReference type="EMBL" id="PPS11601.1"/>
    </source>
</evidence>
<gene>
    <name evidence="9" type="ORF">GOBAR_AA09025</name>
</gene>
<dbReference type="InterPro" id="IPR039361">
    <property type="entry name" value="Cyclin"/>
</dbReference>
<organism evidence="9 10">
    <name type="scientific">Gossypium barbadense</name>
    <name type="common">Sea Island cotton</name>
    <name type="synonym">Hibiscus barbadensis</name>
    <dbReference type="NCBI Taxonomy" id="3634"/>
    <lineage>
        <taxon>Eukaryota</taxon>
        <taxon>Viridiplantae</taxon>
        <taxon>Streptophyta</taxon>
        <taxon>Embryophyta</taxon>
        <taxon>Tracheophyta</taxon>
        <taxon>Spermatophyta</taxon>
        <taxon>Magnoliopsida</taxon>
        <taxon>eudicotyledons</taxon>
        <taxon>Gunneridae</taxon>
        <taxon>Pentapetalae</taxon>
        <taxon>rosids</taxon>
        <taxon>malvids</taxon>
        <taxon>Malvales</taxon>
        <taxon>Malvaceae</taxon>
        <taxon>Malvoideae</taxon>
        <taxon>Gossypium</taxon>
    </lineage>
</organism>
<keyword evidence="3 5" id="KW-0195">Cyclin</keyword>
<dbReference type="PANTHER" id="PTHR10177">
    <property type="entry name" value="CYCLINS"/>
    <property type="match status" value="1"/>
</dbReference>
<dbReference type="InterPro" id="IPR013763">
    <property type="entry name" value="Cyclin-like_dom"/>
</dbReference>
<dbReference type="Gene3D" id="1.10.472.10">
    <property type="entry name" value="Cyclin-like"/>
    <property type="match status" value="2"/>
</dbReference>
<evidence type="ECO:0000256" key="6">
    <source>
        <dbReference type="SAM" id="MobiDB-lite"/>
    </source>
</evidence>
<reference evidence="9 10" key="1">
    <citation type="submission" date="2015-01" db="EMBL/GenBank/DDBJ databases">
        <title>Genome of allotetraploid Gossypium barbadense reveals genomic plasticity and fiber elongation in cotton evolution.</title>
        <authorList>
            <person name="Chen X."/>
            <person name="Liu X."/>
            <person name="Zhao B."/>
            <person name="Zheng H."/>
            <person name="Hu Y."/>
            <person name="Lu G."/>
            <person name="Yang C."/>
            <person name="Chen J."/>
            <person name="Shan C."/>
            <person name="Zhang L."/>
            <person name="Zhou Y."/>
            <person name="Wang L."/>
            <person name="Guo W."/>
            <person name="Bai Y."/>
            <person name="Ruan J."/>
            <person name="Shangguan X."/>
            <person name="Mao Y."/>
            <person name="Jiang J."/>
            <person name="Zhu Y."/>
            <person name="Lei J."/>
            <person name="Kang H."/>
            <person name="Chen S."/>
            <person name="He X."/>
            <person name="Wang R."/>
            <person name="Wang Y."/>
            <person name="Chen J."/>
            <person name="Wang L."/>
            <person name="Yu S."/>
            <person name="Wang B."/>
            <person name="Wei J."/>
            <person name="Song S."/>
            <person name="Lu X."/>
            <person name="Gao Z."/>
            <person name="Gu W."/>
            <person name="Deng X."/>
            <person name="Ma D."/>
            <person name="Wang S."/>
            <person name="Liang W."/>
            <person name="Fang L."/>
            <person name="Cai C."/>
            <person name="Zhu X."/>
            <person name="Zhou B."/>
            <person name="Zhang Y."/>
            <person name="Chen Z."/>
            <person name="Xu S."/>
            <person name="Zhu R."/>
            <person name="Wang S."/>
            <person name="Zhang T."/>
            <person name="Zhao G."/>
        </authorList>
    </citation>
    <scope>NUCLEOTIDE SEQUENCE [LARGE SCALE GENOMIC DNA]</scope>
    <source>
        <strain evidence="10">cv. Xinhai21</strain>
        <tissue evidence="9">Leaf</tissue>
    </source>
</reference>
<evidence type="ECO:0000256" key="5">
    <source>
        <dbReference type="RuleBase" id="RU000383"/>
    </source>
</evidence>
<dbReference type="EMBL" id="KZ663566">
    <property type="protein sequence ID" value="PPS11601.1"/>
    <property type="molecule type" value="Genomic_DNA"/>
</dbReference>
<dbReference type="SMART" id="SM00385">
    <property type="entry name" value="CYCLIN"/>
    <property type="match status" value="1"/>
</dbReference>
<protein>
    <recommendedName>
        <fullName evidence="11">Cyclin N-terminal domain-containing protein</fullName>
    </recommendedName>
</protein>
<dbReference type="InterPro" id="IPR006671">
    <property type="entry name" value="Cyclin_N"/>
</dbReference>
<dbReference type="SUPFAM" id="SSF47954">
    <property type="entry name" value="Cyclin-like"/>
    <property type="match status" value="2"/>
</dbReference>
<evidence type="ECO:0000259" key="7">
    <source>
        <dbReference type="SMART" id="SM00385"/>
    </source>
</evidence>
<dbReference type="SMART" id="SM01332">
    <property type="entry name" value="Cyclin_C"/>
    <property type="match status" value="1"/>
</dbReference>
<feature type="region of interest" description="Disordered" evidence="6">
    <location>
        <begin position="337"/>
        <end position="356"/>
    </location>
</feature>
<dbReference type="AlphaFoldDB" id="A0A2P5Y7S4"/>
<keyword evidence="2" id="KW-0132">Cell division</keyword>
<evidence type="ECO:0000259" key="8">
    <source>
        <dbReference type="SMART" id="SM01332"/>
    </source>
</evidence>
<dbReference type="FunFam" id="1.10.472.10:FF:000040">
    <property type="entry name" value="D6-type cyclin"/>
    <property type="match status" value="1"/>
</dbReference>
<evidence type="ECO:0000256" key="1">
    <source>
        <dbReference type="ARBA" id="ARBA00009065"/>
    </source>
</evidence>
<dbReference type="Pfam" id="PF02984">
    <property type="entry name" value="Cyclin_C"/>
    <property type="match status" value="1"/>
</dbReference>
<dbReference type="Pfam" id="PF00134">
    <property type="entry name" value="Cyclin_N"/>
    <property type="match status" value="1"/>
</dbReference>
<feature type="domain" description="Cyclin-like" evidence="7">
    <location>
        <begin position="107"/>
        <end position="195"/>
    </location>
</feature>
<accession>A0A2P5Y7S4</accession>
<evidence type="ECO:0000256" key="3">
    <source>
        <dbReference type="ARBA" id="ARBA00023127"/>
    </source>
</evidence>
<sequence length="402" mass="44492">MAPSFDCMVSSLLCAEDDTSIFGDNDCYFGGSGEVGGFGPTWDHSFYRNSNQNRVFNGVGEDGLPLQSEECVVLMVEKEHQHLPNAGYLKRLQGGDLDPATRNEAVDFIRKVHAHFNFGPLCEYLSINYLDRFLSAYELPKGKAWMMQLLAVACLSLAAKMEETEVPLVLDLQVCESKFVFEARTIQRMELLVLSTLSWRMQAITPFSFIDYFLYKLNDDKTPLRSSILGSIQLISSTIKGIDFLEFKPSEIAAAVAIYVAVETTTMDTEKAMSVLTQHVKKERVMKCVEVINDMSLVGGSIKVGSNATVPSVPQSPIGVLDAACFSYKSDDTTVGSFANSSSQTHTSPSRSTKRRKLNRPCEVELFGCVKMVNKLCHGVSMEGILYELLPFHALGMDRGIT</sequence>
<comment type="similarity">
    <text evidence="1">Belongs to the cyclin family. Cyclin D subfamily.</text>
</comment>
<evidence type="ECO:0000256" key="4">
    <source>
        <dbReference type="ARBA" id="ARBA00023306"/>
    </source>
</evidence>
<dbReference type="InterPro" id="IPR004367">
    <property type="entry name" value="Cyclin_C-dom"/>
</dbReference>
<evidence type="ECO:0008006" key="11">
    <source>
        <dbReference type="Google" id="ProtNLM"/>
    </source>
</evidence>
<name>A0A2P5Y7S4_GOSBA</name>
<dbReference type="FunFam" id="1.10.472.10:FF:000034">
    <property type="entry name" value="D2/4-type cyclin"/>
    <property type="match status" value="1"/>
</dbReference>